<accession>A0ABT9PDA1</accession>
<dbReference type="EMBL" id="JAUSQZ010000001">
    <property type="protein sequence ID" value="MDP9830145.1"/>
    <property type="molecule type" value="Genomic_DNA"/>
</dbReference>
<sequence>MEDVVDGSRTRLTSGAGGTAAAGTRMTNVLPSPERRDTRYT</sequence>
<protein>
    <submittedName>
        <fullName evidence="2">Uncharacterized protein</fullName>
    </submittedName>
</protein>
<keyword evidence="3" id="KW-1185">Reference proteome</keyword>
<proteinExistence type="predicted"/>
<evidence type="ECO:0000256" key="1">
    <source>
        <dbReference type="SAM" id="MobiDB-lite"/>
    </source>
</evidence>
<comment type="caution">
    <text evidence="2">The sequence shown here is derived from an EMBL/GenBank/DDBJ whole genome shotgun (WGS) entry which is preliminary data.</text>
</comment>
<evidence type="ECO:0000313" key="3">
    <source>
        <dbReference type="Proteomes" id="UP001235712"/>
    </source>
</evidence>
<feature type="region of interest" description="Disordered" evidence="1">
    <location>
        <begin position="1"/>
        <end position="41"/>
    </location>
</feature>
<organism evidence="2 3">
    <name type="scientific">Kineosporia succinea</name>
    <dbReference type="NCBI Taxonomy" id="84632"/>
    <lineage>
        <taxon>Bacteria</taxon>
        <taxon>Bacillati</taxon>
        <taxon>Actinomycetota</taxon>
        <taxon>Actinomycetes</taxon>
        <taxon>Kineosporiales</taxon>
        <taxon>Kineosporiaceae</taxon>
        <taxon>Kineosporia</taxon>
    </lineage>
</organism>
<gene>
    <name evidence="2" type="ORF">J2S57_005894</name>
</gene>
<reference evidence="2 3" key="1">
    <citation type="submission" date="2023-07" db="EMBL/GenBank/DDBJ databases">
        <title>Sequencing the genomes of 1000 actinobacteria strains.</title>
        <authorList>
            <person name="Klenk H.-P."/>
        </authorList>
    </citation>
    <scope>NUCLEOTIDE SEQUENCE [LARGE SCALE GENOMIC DNA]</scope>
    <source>
        <strain evidence="2 3">DSM 44388</strain>
    </source>
</reference>
<name>A0ABT9PDA1_9ACTN</name>
<evidence type="ECO:0000313" key="2">
    <source>
        <dbReference type="EMBL" id="MDP9830145.1"/>
    </source>
</evidence>
<dbReference type="Proteomes" id="UP001235712">
    <property type="component" value="Unassembled WGS sequence"/>
</dbReference>